<dbReference type="Gene3D" id="1.20.1250.20">
    <property type="entry name" value="MFS general substrate transporter like domains"/>
    <property type="match status" value="1"/>
</dbReference>
<organism evidence="9 10">
    <name type="scientific">Bacillus mesophilus</name>
    <dbReference type="NCBI Taxonomy" id="1808955"/>
    <lineage>
        <taxon>Bacteria</taxon>
        <taxon>Bacillati</taxon>
        <taxon>Bacillota</taxon>
        <taxon>Bacilli</taxon>
        <taxon>Bacillales</taxon>
        <taxon>Bacillaceae</taxon>
        <taxon>Bacillus</taxon>
    </lineage>
</organism>
<dbReference type="InterPro" id="IPR036259">
    <property type="entry name" value="MFS_trans_sf"/>
</dbReference>
<feature type="transmembrane region" description="Helical" evidence="7">
    <location>
        <begin position="220"/>
        <end position="237"/>
    </location>
</feature>
<protein>
    <submittedName>
        <fullName evidence="9">MFS transporter</fullName>
    </submittedName>
</protein>
<evidence type="ECO:0000259" key="8">
    <source>
        <dbReference type="PROSITE" id="PS50850"/>
    </source>
</evidence>
<dbReference type="SUPFAM" id="SSF103473">
    <property type="entry name" value="MFS general substrate transporter"/>
    <property type="match status" value="1"/>
</dbReference>
<sequence>MKGMLKSFFLFQPIVRVLLIGTVFMFIGISMSSPFLAIYLAKNMGLSATVIGTIIGSGAIAGMIGGFLGGVVSDKVGKNKLLVLSLFTSAFVFIGYATVNEVIFLYLLSSLSGLSNTIFHTVSRAMISELTEKQERTQAFAFLNLALNIGWGVGPLLGVAFGVSGTATPFLITALIFVLYGFILVYQVKSMQESAGDLEKKDVAPEFSVKNVFHTLRKDTALMMFVIGSILLTTAWGQFTVLLSQHLLIEFPNGGEIFGIMLVINAIVIVMIQLPIAKWAEKKSLKLMINLGVSMVAIGLIGFGYSSTALFLFASMIIFSLAEALLNPLFSTYIDKLSPAHLKGSYFGATNLTMLGLLLSPVLGGFILDTYGGSVLYSVFGTLAVVSLIFYGISLKCYEGNQQVVLIEQEVV</sequence>
<feature type="transmembrane region" description="Helical" evidence="7">
    <location>
        <begin position="46"/>
        <end position="69"/>
    </location>
</feature>
<comment type="caution">
    <text evidence="9">The sequence shown here is derived from an EMBL/GenBank/DDBJ whole genome shotgun (WGS) entry which is preliminary data.</text>
</comment>
<dbReference type="Proteomes" id="UP000481043">
    <property type="component" value="Unassembled WGS sequence"/>
</dbReference>
<dbReference type="InterPro" id="IPR011701">
    <property type="entry name" value="MFS"/>
</dbReference>
<dbReference type="PANTHER" id="PTHR43414:SF1">
    <property type="entry name" value="PEPTIDE PERMEASE"/>
    <property type="match status" value="1"/>
</dbReference>
<keyword evidence="6 7" id="KW-0472">Membrane</keyword>
<dbReference type="CDD" id="cd17329">
    <property type="entry name" value="MFS_MdtH_MDR_like"/>
    <property type="match status" value="1"/>
</dbReference>
<keyword evidence="10" id="KW-1185">Reference proteome</keyword>
<keyword evidence="5 7" id="KW-1133">Transmembrane helix</keyword>
<evidence type="ECO:0000256" key="2">
    <source>
        <dbReference type="ARBA" id="ARBA00022448"/>
    </source>
</evidence>
<keyword evidence="3" id="KW-1003">Cell membrane</keyword>
<feature type="transmembrane region" description="Helical" evidence="7">
    <location>
        <begin position="346"/>
        <end position="368"/>
    </location>
</feature>
<dbReference type="PROSITE" id="PS50850">
    <property type="entry name" value="MFS"/>
    <property type="match status" value="1"/>
</dbReference>
<dbReference type="AlphaFoldDB" id="A0A6M0Q409"/>
<feature type="transmembrane region" description="Helical" evidence="7">
    <location>
        <begin position="311"/>
        <end position="334"/>
    </location>
</feature>
<evidence type="ECO:0000256" key="7">
    <source>
        <dbReference type="SAM" id="Phobius"/>
    </source>
</evidence>
<dbReference type="EMBL" id="JAAIWM010000001">
    <property type="protein sequence ID" value="NEY70944.1"/>
    <property type="molecule type" value="Genomic_DNA"/>
</dbReference>
<dbReference type="Pfam" id="PF07690">
    <property type="entry name" value="MFS_1"/>
    <property type="match status" value="1"/>
</dbReference>
<evidence type="ECO:0000256" key="6">
    <source>
        <dbReference type="ARBA" id="ARBA00023136"/>
    </source>
</evidence>
<dbReference type="RefSeq" id="WP_163177995.1">
    <property type="nucleotide sequence ID" value="NZ_JAAIWM010000001.1"/>
</dbReference>
<evidence type="ECO:0000313" key="9">
    <source>
        <dbReference type="EMBL" id="NEY70944.1"/>
    </source>
</evidence>
<evidence type="ECO:0000256" key="4">
    <source>
        <dbReference type="ARBA" id="ARBA00022692"/>
    </source>
</evidence>
<keyword evidence="2" id="KW-0813">Transport</keyword>
<name>A0A6M0Q409_9BACI</name>
<feature type="domain" description="Major facilitator superfamily (MFS) profile" evidence="8">
    <location>
        <begin position="14"/>
        <end position="399"/>
    </location>
</feature>
<feature type="transmembrane region" description="Helical" evidence="7">
    <location>
        <begin position="287"/>
        <end position="305"/>
    </location>
</feature>
<feature type="transmembrane region" description="Helical" evidence="7">
    <location>
        <begin position="374"/>
        <end position="393"/>
    </location>
</feature>
<evidence type="ECO:0000256" key="1">
    <source>
        <dbReference type="ARBA" id="ARBA00004651"/>
    </source>
</evidence>
<feature type="transmembrane region" description="Helical" evidence="7">
    <location>
        <begin position="14"/>
        <end position="40"/>
    </location>
</feature>
<dbReference type="GO" id="GO:0005886">
    <property type="term" value="C:plasma membrane"/>
    <property type="evidence" value="ECO:0007669"/>
    <property type="project" value="UniProtKB-SubCell"/>
</dbReference>
<feature type="transmembrane region" description="Helical" evidence="7">
    <location>
        <begin position="139"/>
        <end position="161"/>
    </location>
</feature>
<feature type="transmembrane region" description="Helical" evidence="7">
    <location>
        <begin position="105"/>
        <end position="127"/>
    </location>
</feature>
<gene>
    <name evidence="9" type="ORF">G4D63_04225</name>
</gene>
<comment type="subcellular location">
    <subcellularLocation>
        <location evidence="1">Cell membrane</location>
        <topology evidence="1">Multi-pass membrane protein</topology>
    </subcellularLocation>
</comment>
<keyword evidence="4 7" id="KW-0812">Transmembrane</keyword>
<dbReference type="PANTHER" id="PTHR43414">
    <property type="entry name" value="MULTIDRUG RESISTANCE PROTEIN MDTG"/>
    <property type="match status" value="1"/>
</dbReference>
<proteinExistence type="predicted"/>
<dbReference type="GO" id="GO:0022857">
    <property type="term" value="F:transmembrane transporter activity"/>
    <property type="evidence" value="ECO:0007669"/>
    <property type="project" value="InterPro"/>
</dbReference>
<evidence type="ECO:0000256" key="3">
    <source>
        <dbReference type="ARBA" id="ARBA00022475"/>
    </source>
</evidence>
<feature type="transmembrane region" description="Helical" evidence="7">
    <location>
        <begin position="81"/>
        <end position="99"/>
    </location>
</feature>
<dbReference type="InterPro" id="IPR020846">
    <property type="entry name" value="MFS_dom"/>
</dbReference>
<reference evidence="9 10" key="1">
    <citation type="submission" date="2020-02" db="EMBL/GenBank/DDBJ databases">
        <title>Bacillus aquiflavi sp. nov., isolated from yellow water of strong flavor Chinese baijiu in Yibin region of China.</title>
        <authorList>
            <person name="Xie J."/>
        </authorList>
    </citation>
    <scope>NUCLEOTIDE SEQUENCE [LARGE SCALE GENOMIC DNA]</scope>
    <source>
        <strain evidence="9 10">SA4</strain>
    </source>
</reference>
<evidence type="ECO:0000313" key="10">
    <source>
        <dbReference type="Proteomes" id="UP000481043"/>
    </source>
</evidence>
<accession>A0A6M0Q409</accession>
<feature type="transmembrane region" description="Helical" evidence="7">
    <location>
        <begin position="167"/>
        <end position="186"/>
    </location>
</feature>
<evidence type="ECO:0000256" key="5">
    <source>
        <dbReference type="ARBA" id="ARBA00022989"/>
    </source>
</evidence>
<feature type="transmembrane region" description="Helical" evidence="7">
    <location>
        <begin position="257"/>
        <end position="275"/>
    </location>
</feature>